<protein>
    <recommendedName>
        <fullName evidence="4">Receptor ligand binding region domain-containing protein</fullName>
    </recommendedName>
</protein>
<evidence type="ECO:0000256" key="1">
    <source>
        <dbReference type="SAM" id="Phobius"/>
    </source>
</evidence>
<dbReference type="AlphaFoldDB" id="A0A1D1V3P5"/>
<keyword evidence="3" id="KW-1185">Reference proteome</keyword>
<dbReference type="SUPFAM" id="SSF53822">
    <property type="entry name" value="Periplasmic binding protein-like I"/>
    <property type="match status" value="1"/>
</dbReference>
<feature type="transmembrane region" description="Helical" evidence="1">
    <location>
        <begin position="148"/>
        <end position="168"/>
    </location>
</feature>
<keyword evidence="1" id="KW-0472">Membrane</keyword>
<dbReference type="Gene3D" id="3.40.50.2300">
    <property type="match status" value="1"/>
</dbReference>
<keyword evidence="1" id="KW-0812">Transmembrane</keyword>
<proteinExistence type="predicted"/>
<evidence type="ECO:0008006" key="4">
    <source>
        <dbReference type="Google" id="ProtNLM"/>
    </source>
</evidence>
<sequence>MTDGSYVYISSQTTQVPTLGSFTWQNSDVDDEEAYEGFRSVIEVVNPNPDWEKITDIIDLISDTTRAKFNRSMKGDQRFNDLAISVYEAYEVFAAETWRYEVITDRLTVTRPTLAALWVNPTGNPPPDIPRCGFRNDLCHDVASKTTVAASVTAACLLIIVSGLLLSIKFVHARAYDTANQSWWIIDSEKFGRLEGRKRTGNPSFRPSLMPVMQGNPTTCSVSGETFWIVRVE</sequence>
<dbReference type="InterPro" id="IPR028082">
    <property type="entry name" value="Peripla_BP_I"/>
</dbReference>
<comment type="caution">
    <text evidence="2">The sequence shown here is derived from an EMBL/GenBank/DDBJ whole genome shotgun (WGS) entry which is preliminary data.</text>
</comment>
<name>A0A1D1V3P5_RAMVA</name>
<dbReference type="EMBL" id="BDGG01000002">
    <property type="protein sequence ID" value="GAU94592.1"/>
    <property type="molecule type" value="Genomic_DNA"/>
</dbReference>
<dbReference type="Proteomes" id="UP000186922">
    <property type="component" value="Unassembled WGS sequence"/>
</dbReference>
<reference evidence="2 3" key="1">
    <citation type="journal article" date="2016" name="Nat. Commun.">
        <title>Extremotolerant tardigrade genome and improved radiotolerance of human cultured cells by tardigrade-unique protein.</title>
        <authorList>
            <person name="Hashimoto T."/>
            <person name="Horikawa D.D."/>
            <person name="Saito Y."/>
            <person name="Kuwahara H."/>
            <person name="Kozuka-Hata H."/>
            <person name="Shin-I T."/>
            <person name="Minakuchi Y."/>
            <person name="Ohishi K."/>
            <person name="Motoyama A."/>
            <person name="Aizu T."/>
            <person name="Enomoto A."/>
            <person name="Kondo K."/>
            <person name="Tanaka S."/>
            <person name="Hara Y."/>
            <person name="Koshikawa S."/>
            <person name="Sagara H."/>
            <person name="Miura T."/>
            <person name="Yokobori S."/>
            <person name="Miyagawa K."/>
            <person name="Suzuki Y."/>
            <person name="Kubo T."/>
            <person name="Oyama M."/>
            <person name="Kohara Y."/>
            <person name="Fujiyama A."/>
            <person name="Arakawa K."/>
            <person name="Katayama T."/>
            <person name="Toyoda A."/>
            <person name="Kunieda T."/>
        </authorList>
    </citation>
    <scope>NUCLEOTIDE SEQUENCE [LARGE SCALE GENOMIC DNA]</scope>
    <source>
        <strain evidence="2 3">YOKOZUNA-1</strain>
    </source>
</reference>
<accession>A0A1D1V3P5</accession>
<keyword evidence="1" id="KW-1133">Transmembrane helix</keyword>
<evidence type="ECO:0000313" key="3">
    <source>
        <dbReference type="Proteomes" id="UP000186922"/>
    </source>
</evidence>
<gene>
    <name evidence="2" type="primary">RvY_06334-1</name>
    <name evidence="2" type="synonym">RvY_06334.1</name>
    <name evidence="2" type="ORF">RvY_06334</name>
</gene>
<organism evidence="2 3">
    <name type="scientific">Ramazzottius varieornatus</name>
    <name type="common">Water bear</name>
    <name type="synonym">Tardigrade</name>
    <dbReference type="NCBI Taxonomy" id="947166"/>
    <lineage>
        <taxon>Eukaryota</taxon>
        <taxon>Metazoa</taxon>
        <taxon>Ecdysozoa</taxon>
        <taxon>Tardigrada</taxon>
        <taxon>Eutardigrada</taxon>
        <taxon>Parachela</taxon>
        <taxon>Hypsibioidea</taxon>
        <taxon>Ramazzottiidae</taxon>
        <taxon>Ramazzottius</taxon>
    </lineage>
</organism>
<evidence type="ECO:0000313" key="2">
    <source>
        <dbReference type="EMBL" id="GAU94592.1"/>
    </source>
</evidence>